<gene>
    <name evidence="6" type="ORF">A3J62_02280</name>
</gene>
<comment type="similarity">
    <text evidence="1">Belongs to the glycosyltransferase 2 family.</text>
</comment>
<evidence type="ECO:0000256" key="3">
    <source>
        <dbReference type="ARBA" id="ARBA00022679"/>
    </source>
</evidence>
<dbReference type="PANTHER" id="PTHR43179:SF12">
    <property type="entry name" value="GALACTOFURANOSYLTRANSFERASE GLFT2"/>
    <property type="match status" value="1"/>
</dbReference>
<name>A0A1G1Y714_9BACT</name>
<evidence type="ECO:0000256" key="1">
    <source>
        <dbReference type="ARBA" id="ARBA00006739"/>
    </source>
</evidence>
<keyword evidence="4" id="KW-0472">Membrane</keyword>
<dbReference type="GO" id="GO:0016757">
    <property type="term" value="F:glycosyltransferase activity"/>
    <property type="evidence" value="ECO:0007669"/>
    <property type="project" value="UniProtKB-KW"/>
</dbReference>
<organism evidence="6 7">
    <name type="scientific">Candidatus Buchananbacteria bacterium RIFCSPHIGHO2_02_FULL_38_8</name>
    <dbReference type="NCBI Taxonomy" id="1797538"/>
    <lineage>
        <taxon>Bacteria</taxon>
        <taxon>Candidatus Buchananiibacteriota</taxon>
    </lineage>
</organism>
<dbReference type="Gene3D" id="3.90.550.10">
    <property type="entry name" value="Spore Coat Polysaccharide Biosynthesis Protein SpsA, Chain A"/>
    <property type="match status" value="1"/>
</dbReference>
<feature type="domain" description="Glycosyltransferase 2-like" evidence="5">
    <location>
        <begin position="7"/>
        <end position="179"/>
    </location>
</feature>
<evidence type="ECO:0000313" key="7">
    <source>
        <dbReference type="Proteomes" id="UP000178747"/>
    </source>
</evidence>
<proteinExistence type="inferred from homology"/>
<dbReference type="EMBL" id="MHIH01000003">
    <property type="protein sequence ID" value="OGY47974.1"/>
    <property type="molecule type" value="Genomic_DNA"/>
</dbReference>
<keyword evidence="4" id="KW-0812">Transmembrane</keyword>
<comment type="caution">
    <text evidence="6">The sequence shown here is derived from an EMBL/GenBank/DDBJ whole genome shotgun (WGS) entry which is preliminary data.</text>
</comment>
<dbReference type="SUPFAM" id="SSF53448">
    <property type="entry name" value="Nucleotide-diphospho-sugar transferases"/>
    <property type="match status" value="1"/>
</dbReference>
<dbReference type="InterPro" id="IPR029044">
    <property type="entry name" value="Nucleotide-diphossugar_trans"/>
</dbReference>
<evidence type="ECO:0000259" key="5">
    <source>
        <dbReference type="Pfam" id="PF00535"/>
    </source>
</evidence>
<evidence type="ECO:0000313" key="6">
    <source>
        <dbReference type="EMBL" id="OGY47974.1"/>
    </source>
</evidence>
<accession>A0A1G1Y714</accession>
<sequence>MNSKVLIIIIVHNGAEYLGDCFSSLSKITYPKGNFKILVIDNGSNDSSVDHIKKNWTEITLIENRENLGFAQANNIGMQYGIKNNFDHVYLLNQDTVVEPNFLEEAVKLAESNPKIGAVQSKLLLYHNQGKINSIGNEIHFLGFAFAGGYQQPDFAMEPKDITYPAGASVLIKISALKDIGLFNSEFFMYHEDVDLGWRLWLMGYKVMLAPQSIVYHKYEFSRSIKKYYYMERNRYLTILQNYRFLTLLLISPACLIMDIAMFFYSFFAGWWHEELKVWGYFLKPSSWRQIFRNRAQIQKNRRVGDRIVVRRFVGKIEFQDLENPILRYIANPILNWYWQVIKRLIWW</sequence>
<evidence type="ECO:0000256" key="4">
    <source>
        <dbReference type="SAM" id="Phobius"/>
    </source>
</evidence>
<evidence type="ECO:0000256" key="2">
    <source>
        <dbReference type="ARBA" id="ARBA00022676"/>
    </source>
</evidence>
<keyword evidence="3" id="KW-0808">Transferase</keyword>
<keyword evidence="4" id="KW-1133">Transmembrane helix</keyword>
<keyword evidence="2" id="KW-0328">Glycosyltransferase</keyword>
<dbReference type="Pfam" id="PF00535">
    <property type="entry name" value="Glycos_transf_2"/>
    <property type="match status" value="1"/>
</dbReference>
<dbReference type="Proteomes" id="UP000178747">
    <property type="component" value="Unassembled WGS sequence"/>
</dbReference>
<dbReference type="AlphaFoldDB" id="A0A1G1Y714"/>
<dbReference type="CDD" id="cd04186">
    <property type="entry name" value="GT_2_like_c"/>
    <property type="match status" value="1"/>
</dbReference>
<reference evidence="6 7" key="1">
    <citation type="journal article" date="2016" name="Nat. Commun.">
        <title>Thousands of microbial genomes shed light on interconnected biogeochemical processes in an aquifer system.</title>
        <authorList>
            <person name="Anantharaman K."/>
            <person name="Brown C.T."/>
            <person name="Hug L.A."/>
            <person name="Sharon I."/>
            <person name="Castelle C.J."/>
            <person name="Probst A.J."/>
            <person name="Thomas B.C."/>
            <person name="Singh A."/>
            <person name="Wilkins M.J."/>
            <person name="Karaoz U."/>
            <person name="Brodie E.L."/>
            <person name="Williams K.H."/>
            <person name="Hubbard S.S."/>
            <person name="Banfield J.F."/>
        </authorList>
    </citation>
    <scope>NUCLEOTIDE SEQUENCE [LARGE SCALE GENOMIC DNA]</scope>
</reference>
<dbReference type="PANTHER" id="PTHR43179">
    <property type="entry name" value="RHAMNOSYLTRANSFERASE WBBL"/>
    <property type="match status" value="1"/>
</dbReference>
<feature type="transmembrane region" description="Helical" evidence="4">
    <location>
        <begin position="245"/>
        <end position="272"/>
    </location>
</feature>
<dbReference type="InterPro" id="IPR001173">
    <property type="entry name" value="Glyco_trans_2-like"/>
</dbReference>
<protein>
    <recommendedName>
        <fullName evidence="5">Glycosyltransferase 2-like domain-containing protein</fullName>
    </recommendedName>
</protein>